<organism evidence="2 3">
    <name type="scientific">Hassallia byssoidea VB512170</name>
    <dbReference type="NCBI Taxonomy" id="1304833"/>
    <lineage>
        <taxon>Bacteria</taxon>
        <taxon>Bacillati</taxon>
        <taxon>Cyanobacteriota</taxon>
        <taxon>Cyanophyceae</taxon>
        <taxon>Nostocales</taxon>
        <taxon>Tolypothrichaceae</taxon>
        <taxon>Hassallia</taxon>
    </lineage>
</organism>
<sequence>MRRSYRQYAFAPIILSLLIVVPMGFLFKYYTGLAHKWFNDYGAAVLYEIFWCLFAFLFARSRSFIQQIPLWVFVITCILEFLQLWHPPLLTEIRATLIGKWLLGTTFAWWDFPHYLLGCVLGWLWLRQLHKIGNAQKSQS</sequence>
<dbReference type="InterPro" id="IPR021257">
    <property type="entry name" value="DUF2809"/>
</dbReference>
<dbReference type="Proteomes" id="UP000031549">
    <property type="component" value="Unassembled WGS sequence"/>
</dbReference>
<accession>A0A846H4R1</accession>
<keyword evidence="1" id="KW-0812">Transmembrane</keyword>
<keyword evidence="1" id="KW-0472">Membrane</keyword>
<gene>
    <name evidence="2" type="ORF">PI95_008505</name>
</gene>
<feature type="transmembrane region" description="Helical" evidence="1">
    <location>
        <begin position="7"/>
        <end position="29"/>
    </location>
</feature>
<feature type="transmembrane region" description="Helical" evidence="1">
    <location>
        <begin position="41"/>
        <end position="59"/>
    </location>
</feature>
<proteinExistence type="predicted"/>
<protein>
    <submittedName>
        <fullName evidence="2">DUF2809 domain-containing protein</fullName>
    </submittedName>
</protein>
<feature type="transmembrane region" description="Helical" evidence="1">
    <location>
        <begin position="68"/>
        <end position="87"/>
    </location>
</feature>
<dbReference type="AlphaFoldDB" id="A0A846H4R1"/>
<reference evidence="2 3" key="1">
    <citation type="journal article" date="2015" name="Genome Announc.">
        <title>Draft Genome Sequence of Cyanobacterium Hassallia byssoidea Strain VB512170, Isolated from Monuments in India.</title>
        <authorList>
            <person name="Singh D."/>
            <person name="Chandrababunaidu M.M."/>
            <person name="Panda A."/>
            <person name="Sen D."/>
            <person name="Bhattacharyya S."/>
            <person name="Adhikary S.P."/>
            <person name="Tripathy S."/>
        </authorList>
    </citation>
    <scope>NUCLEOTIDE SEQUENCE [LARGE SCALE GENOMIC DNA]</scope>
    <source>
        <strain evidence="2 3">VB512170</strain>
    </source>
</reference>
<feature type="transmembrane region" description="Helical" evidence="1">
    <location>
        <begin position="107"/>
        <end position="126"/>
    </location>
</feature>
<dbReference type="RefSeq" id="WP_052325198.1">
    <property type="nucleotide sequence ID" value="NZ_JTCM02000012.1"/>
</dbReference>
<evidence type="ECO:0000313" key="3">
    <source>
        <dbReference type="Proteomes" id="UP000031549"/>
    </source>
</evidence>
<evidence type="ECO:0000256" key="1">
    <source>
        <dbReference type="SAM" id="Phobius"/>
    </source>
</evidence>
<name>A0A846H4R1_9CYAN</name>
<keyword evidence="3" id="KW-1185">Reference proteome</keyword>
<dbReference type="Pfam" id="PF10990">
    <property type="entry name" value="DUF2809"/>
    <property type="match status" value="1"/>
</dbReference>
<keyword evidence="1" id="KW-1133">Transmembrane helix</keyword>
<evidence type="ECO:0000313" key="2">
    <source>
        <dbReference type="EMBL" id="NEU72607.1"/>
    </source>
</evidence>
<comment type="caution">
    <text evidence="2">The sequence shown here is derived from an EMBL/GenBank/DDBJ whole genome shotgun (WGS) entry which is preliminary data.</text>
</comment>
<dbReference type="EMBL" id="JTCM02000012">
    <property type="protein sequence ID" value="NEU72607.1"/>
    <property type="molecule type" value="Genomic_DNA"/>
</dbReference>